<reference evidence="10" key="1">
    <citation type="submission" date="2023-03" db="EMBL/GenBank/DDBJ databases">
        <title>Massive genome expansion in bonnet fungi (Mycena s.s.) driven by repeated elements and novel gene families across ecological guilds.</title>
        <authorList>
            <consortium name="Lawrence Berkeley National Laboratory"/>
            <person name="Harder C.B."/>
            <person name="Miyauchi S."/>
            <person name="Viragh M."/>
            <person name="Kuo A."/>
            <person name="Thoen E."/>
            <person name="Andreopoulos B."/>
            <person name="Lu D."/>
            <person name="Skrede I."/>
            <person name="Drula E."/>
            <person name="Henrissat B."/>
            <person name="Morin E."/>
            <person name="Kohler A."/>
            <person name="Barry K."/>
            <person name="LaButti K."/>
            <person name="Morin E."/>
            <person name="Salamov A."/>
            <person name="Lipzen A."/>
            <person name="Mereny Z."/>
            <person name="Hegedus B."/>
            <person name="Baldrian P."/>
            <person name="Stursova M."/>
            <person name="Weitz H."/>
            <person name="Taylor A."/>
            <person name="Grigoriev I.V."/>
            <person name="Nagy L.G."/>
            <person name="Martin F."/>
            <person name="Kauserud H."/>
        </authorList>
    </citation>
    <scope>NUCLEOTIDE SEQUENCE</scope>
    <source>
        <strain evidence="10">9284</strain>
    </source>
</reference>
<dbReference type="InterPro" id="IPR004013">
    <property type="entry name" value="PHP_dom"/>
</dbReference>
<evidence type="ECO:0000256" key="3">
    <source>
        <dbReference type="ARBA" id="ARBA00013085"/>
    </source>
</evidence>
<dbReference type="PANTHER" id="PTHR21039">
    <property type="entry name" value="HISTIDINOL PHOSPHATASE-RELATED"/>
    <property type="match status" value="1"/>
</dbReference>
<accession>A0AAD7BRX2</accession>
<dbReference type="InterPro" id="IPR016195">
    <property type="entry name" value="Pol/histidinol_Pase-like"/>
</dbReference>
<keyword evidence="4 8" id="KW-0028">Amino-acid biosynthesis</keyword>
<comment type="pathway">
    <text evidence="1 8">Amino-acid biosynthesis; L-histidine biosynthesis; L-histidine from 5-phospho-alpha-D-ribose 1-diphosphate: step 8/9.</text>
</comment>
<keyword evidence="6 8" id="KW-0368">Histidine biosynthesis</keyword>
<gene>
    <name evidence="10" type="ORF">FB45DRAFT_794834</name>
</gene>
<protein>
    <recommendedName>
        <fullName evidence="3 8">Histidinol-phosphatase</fullName>
        <shortName evidence="8">HolPase</shortName>
        <ecNumber evidence="3 8">3.1.3.15</ecNumber>
    </recommendedName>
</protein>
<dbReference type="Pfam" id="PF02811">
    <property type="entry name" value="PHP"/>
    <property type="match status" value="1"/>
</dbReference>
<evidence type="ECO:0000256" key="1">
    <source>
        <dbReference type="ARBA" id="ARBA00004970"/>
    </source>
</evidence>
<dbReference type="GO" id="GO:0004401">
    <property type="term" value="F:histidinol-phosphatase activity"/>
    <property type="evidence" value="ECO:0007669"/>
    <property type="project" value="UniProtKB-UniRule"/>
</dbReference>
<dbReference type="AlphaFoldDB" id="A0AAD7BRX2"/>
<evidence type="ECO:0000256" key="8">
    <source>
        <dbReference type="RuleBase" id="RU366003"/>
    </source>
</evidence>
<dbReference type="Gene3D" id="3.20.20.140">
    <property type="entry name" value="Metal-dependent hydrolases"/>
    <property type="match status" value="1"/>
</dbReference>
<proteinExistence type="inferred from homology"/>
<comment type="caution">
    <text evidence="10">The sequence shown here is derived from an EMBL/GenBank/DDBJ whole genome shotgun (WGS) entry which is preliminary data.</text>
</comment>
<dbReference type="EC" id="3.1.3.15" evidence="3 8"/>
<evidence type="ECO:0000256" key="5">
    <source>
        <dbReference type="ARBA" id="ARBA00022801"/>
    </source>
</evidence>
<evidence type="ECO:0000256" key="6">
    <source>
        <dbReference type="ARBA" id="ARBA00023102"/>
    </source>
</evidence>
<evidence type="ECO:0000313" key="11">
    <source>
        <dbReference type="Proteomes" id="UP001221142"/>
    </source>
</evidence>
<dbReference type="NCBIfam" id="TIGR01856">
    <property type="entry name" value="hisJ_fam"/>
    <property type="match status" value="1"/>
</dbReference>
<dbReference type="InterPro" id="IPR010140">
    <property type="entry name" value="Histidinol_P_phosphatase_HisJ"/>
</dbReference>
<evidence type="ECO:0000256" key="2">
    <source>
        <dbReference type="ARBA" id="ARBA00009152"/>
    </source>
</evidence>
<evidence type="ECO:0000256" key="4">
    <source>
        <dbReference type="ARBA" id="ARBA00022605"/>
    </source>
</evidence>
<keyword evidence="11" id="KW-1185">Reference proteome</keyword>
<evidence type="ECO:0000313" key="10">
    <source>
        <dbReference type="EMBL" id="KAJ7628889.1"/>
    </source>
</evidence>
<dbReference type="CDD" id="cd12110">
    <property type="entry name" value="PHP_HisPPase_Hisj_like"/>
    <property type="match status" value="1"/>
</dbReference>
<dbReference type="GO" id="GO:0005737">
    <property type="term" value="C:cytoplasm"/>
    <property type="evidence" value="ECO:0007669"/>
    <property type="project" value="TreeGrafter"/>
</dbReference>
<evidence type="ECO:0000256" key="7">
    <source>
        <dbReference type="ARBA" id="ARBA00049158"/>
    </source>
</evidence>
<keyword evidence="5 8" id="KW-0378">Hydrolase</keyword>
<dbReference type="SUPFAM" id="SSF89550">
    <property type="entry name" value="PHP domain-like"/>
    <property type="match status" value="1"/>
</dbReference>
<dbReference type="GO" id="GO:0000105">
    <property type="term" value="P:L-histidine biosynthetic process"/>
    <property type="evidence" value="ECO:0007669"/>
    <property type="project" value="UniProtKB-UniRule"/>
</dbReference>
<sequence>MPHSHHSHSGQFCKHAVGSLEEVVLEAIRQQFQVYGMTEHVPRYRTADFYPEEESLTLQDLLSQFDDFLAEAHRLKQAYASQIKLLVGLETENITPLDLDQLQGLLERHQGRVDYLVGSVHHVNGIPIDFDLLTFRKAVESMDSTTDKDSAFLSAYFDAQYELLRRFQPEIVGHFDLCRLYNPDLELAKYPEVWERVERNILFAVGYGALFEINASALRKGWSTPYPGHDVLEVILKNGGRLTLSDDSHGPHAVGLNYGRLPEYLQRAGVSELWFLEHSESLNAAGRYVRATKMDQPWATHPFWARFF</sequence>
<organism evidence="10 11">
    <name type="scientific">Roridomyces roridus</name>
    <dbReference type="NCBI Taxonomy" id="1738132"/>
    <lineage>
        <taxon>Eukaryota</taxon>
        <taxon>Fungi</taxon>
        <taxon>Dikarya</taxon>
        <taxon>Basidiomycota</taxon>
        <taxon>Agaricomycotina</taxon>
        <taxon>Agaricomycetes</taxon>
        <taxon>Agaricomycetidae</taxon>
        <taxon>Agaricales</taxon>
        <taxon>Marasmiineae</taxon>
        <taxon>Mycenaceae</taxon>
        <taxon>Roridomyces</taxon>
    </lineage>
</organism>
<comment type="catalytic activity">
    <reaction evidence="7 8">
        <text>L-histidinol phosphate + H2O = L-histidinol + phosphate</text>
        <dbReference type="Rhea" id="RHEA:14465"/>
        <dbReference type="ChEBI" id="CHEBI:15377"/>
        <dbReference type="ChEBI" id="CHEBI:43474"/>
        <dbReference type="ChEBI" id="CHEBI:57699"/>
        <dbReference type="ChEBI" id="CHEBI:57980"/>
        <dbReference type="EC" id="3.1.3.15"/>
    </reaction>
</comment>
<dbReference type="EMBL" id="JARKIF010000010">
    <property type="protein sequence ID" value="KAJ7628889.1"/>
    <property type="molecule type" value="Genomic_DNA"/>
</dbReference>
<comment type="similarity">
    <text evidence="2 8">Belongs to the PHP hydrolase family. HisK subfamily.</text>
</comment>
<dbReference type="PANTHER" id="PTHR21039:SF0">
    <property type="entry name" value="HISTIDINOL-PHOSPHATASE"/>
    <property type="match status" value="1"/>
</dbReference>
<evidence type="ECO:0000259" key="9">
    <source>
        <dbReference type="Pfam" id="PF02811"/>
    </source>
</evidence>
<dbReference type="Proteomes" id="UP001221142">
    <property type="component" value="Unassembled WGS sequence"/>
</dbReference>
<name>A0AAD7BRX2_9AGAR</name>
<feature type="domain" description="PHP" evidence="9">
    <location>
        <begin position="5"/>
        <end position="215"/>
    </location>
</feature>